<protein>
    <submittedName>
        <fullName evidence="1">YqeG family HAD IIIA-type phosphatase</fullName>
    </submittedName>
</protein>
<dbReference type="EMBL" id="JAKNHQ010000002">
    <property type="protein sequence ID" value="MCG4609774.1"/>
    <property type="molecule type" value="Genomic_DNA"/>
</dbReference>
<organism evidence="1 2">
    <name type="scientific">Anaeromassilibacillus senegalensis</name>
    <dbReference type="NCBI Taxonomy" id="1673717"/>
    <lineage>
        <taxon>Bacteria</taxon>
        <taxon>Bacillati</taxon>
        <taxon>Bacillota</taxon>
        <taxon>Clostridia</taxon>
        <taxon>Eubacteriales</taxon>
        <taxon>Acutalibacteraceae</taxon>
        <taxon>Anaeromassilibacillus</taxon>
    </lineage>
</organism>
<reference evidence="1 2" key="1">
    <citation type="submission" date="2022-01" db="EMBL/GenBank/DDBJ databases">
        <title>Collection of gut derived symbiotic bacterial strains cultured from healthy donors.</title>
        <authorList>
            <person name="Lin H."/>
            <person name="Kohout C."/>
            <person name="Waligurski E."/>
            <person name="Pamer E.G."/>
        </authorList>
    </citation>
    <scope>NUCLEOTIDE SEQUENCE [LARGE SCALE GENOMIC DNA]</scope>
    <source>
        <strain evidence="1 2">DFI.7.58</strain>
    </source>
</reference>
<dbReference type="InterPro" id="IPR036412">
    <property type="entry name" value="HAD-like_sf"/>
</dbReference>
<keyword evidence="2" id="KW-1185">Reference proteome</keyword>
<name>A0ABS9MG61_9FIRM</name>
<gene>
    <name evidence="1" type="ORF">L0P57_02290</name>
</gene>
<dbReference type="PANTHER" id="PTHR19288">
    <property type="entry name" value="4-NITROPHENYLPHOSPHATASE-RELATED"/>
    <property type="match status" value="1"/>
</dbReference>
<dbReference type="Gene3D" id="3.40.50.1000">
    <property type="entry name" value="HAD superfamily/HAD-like"/>
    <property type="match status" value="1"/>
</dbReference>
<dbReference type="PANTHER" id="PTHR19288:SF25">
    <property type="entry name" value="PHOSPHATIDYLGLYCEROPHOSPHATASE GEP4, MITOCHONDRIAL"/>
    <property type="match status" value="1"/>
</dbReference>
<dbReference type="Proteomes" id="UP001298681">
    <property type="component" value="Unassembled WGS sequence"/>
</dbReference>
<dbReference type="NCBIfam" id="TIGR01668">
    <property type="entry name" value="YqeG_hyp_ppase"/>
    <property type="match status" value="1"/>
</dbReference>
<proteinExistence type="predicted"/>
<dbReference type="InterPro" id="IPR023214">
    <property type="entry name" value="HAD_sf"/>
</dbReference>
<dbReference type="InterPro" id="IPR010021">
    <property type="entry name" value="PGPP1/Gep4"/>
</dbReference>
<dbReference type="RefSeq" id="WP_087229260.1">
    <property type="nucleotide sequence ID" value="NZ_JAKNHQ010000002.1"/>
</dbReference>
<accession>A0ABS9MG61</accession>
<evidence type="ECO:0000313" key="2">
    <source>
        <dbReference type="Proteomes" id="UP001298681"/>
    </source>
</evidence>
<dbReference type="Pfam" id="PF00702">
    <property type="entry name" value="Hydrolase"/>
    <property type="match status" value="1"/>
</dbReference>
<sequence>MALLLPTVAVETLLDVTPELLASMGVDTVLLDVDNTLAYHGSQEPFPGTVEWTHELRSRGFRVMILSNNFAKRVAPFAEKYDLPFLSFSIKPLPIAYFRAIHKLGARREKAVVIGDQVFTDVVGANLSRMKSILLTPRGEEKGFSIRVRRTLERPVRRRIARQSEKKGGDV</sequence>
<evidence type="ECO:0000313" key="1">
    <source>
        <dbReference type="EMBL" id="MCG4609774.1"/>
    </source>
</evidence>
<comment type="caution">
    <text evidence="1">The sequence shown here is derived from an EMBL/GenBank/DDBJ whole genome shotgun (WGS) entry which is preliminary data.</text>
</comment>
<dbReference type="SUPFAM" id="SSF56784">
    <property type="entry name" value="HAD-like"/>
    <property type="match status" value="1"/>
</dbReference>